<gene>
    <name evidence="2" type="ORF">NLI96_g2645</name>
</gene>
<reference evidence="2" key="1">
    <citation type="submission" date="2022-07" db="EMBL/GenBank/DDBJ databases">
        <title>Genome Sequence of Physisporinus lineatus.</title>
        <authorList>
            <person name="Buettner E."/>
        </authorList>
    </citation>
    <scope>NUCLEOTIDE SEQUENCE</scope>
    <source>
        <strain evidence="2">VT162</strain>
    </source>
</reference>
<keyword evidence="1" id="KW-0472">Membrane</keyword>
<evidence type="ECO:0000313" key="2">
    <source>
        <dbReference type="EMBL" id="KAJ3488710.1"/>
    </source>
</evidence>
<feature type="transmembrane region" description="Helical" evidence="1">
    <location>
        <begin position="26"/>
        <end position="49"/>
    </location>
</feature>
<proteinExistence type="predicted"/>
<organism evidence="2 3">
    <name type="scientific">Meripilus lineatus</name>
    <dbReference type="NCBI Taxonomy" id="2056292"/>
    <lineage>
        <taxon>Eukaryota</taxon>
        <taxon>Fungi</taxon>
        <taxon>Dikarya</taxon>
        <taxon>Basidiomycota</taxon>
        <taxon>Agaricomycotina</taxon>
        <taxon>Agaricomycetes</taxon>
        <taxon>Polyporales</taxon>
        <taxon>Meripilaceae</taxon>
        <taxon>Meripilus</taxon>
    </lineage>
</organism>
<comment type="caution">
    <text evidence="2">The sequence shown here is derived from an EMBL/GenBank/DDBJ whole genome shotgun (WGS) entry which is preliminary data.</text>
</comment>
<feature type="transmembrane region" description="Helical" evidence="1">
    <location>
        <begin position="102"/>
        <end position="122"/>
    </location>
</feature>
<keyword evidence="1" id="KW-1133">Transmembrane helix</keyword>
<keyword evidence="1" id="KW-0812">Transmembrane</keyword>
<accession>A0AAD5VCW7</accession>
<protein>
    <submittedName>
        <fullName evidence="2">Uncharacterized protein</fullName>
    </submittedName>
</protein>
<dbReference type="AlphaFoldDB" id="A0AAD5VCW7"/>
<evidence type="ECO:0000256" key="1">
    <source>
        <dbReference type="SAM" id="Phobius"/>
    </source>
</evidence>
<evidence type="ECO:0000313" key="3">
    <source>
        <dbReference type="Proteomes" id="UP001212997"/>
    </source>
</evidence>
<dbReference type="EMBL" id="JANAWD010000061">
    <property type="protein sequence ID" value="KAJ3488710.1"/>
    <property type="molecule type" value="Genomic_DNA"/>
</dbReference>
<sequence length="163" mass="18722">MSTQVKYTAEQNAMKLRGEREYPKQMWYFFLGCLGVATLNNIISVTWAWHRRRNKSRGGNSVYAQRKGQINPRLLPHALVGGTRIFAYRWRLPALSMTMMEALLTVGFTVATMVWCFINTYGLELRYYANRSGIIAAAHIPLIVALTSKNNLLQFTRRQVAVF</sequence>
<dbReference type="Proteomes" id="UP001212997">
    <property type="component" value="Unassembled WGS sequence"/>
</dbReference>
<name>A0AAD5VCW7_9APHY</name>
<keyword evidence="3" id="KW-1185">Reference proteome</keyword>